<dbReference type="EMBL" id="KN817538">
    <property type="protein sequence ID" value="KJA24235.1"/>
    <property type="molecule type" value="Genomic_DNA"/>
</dbReference>
<evidence type="ECO:0000313" key="3">
    <source>
        <dbReference type="Proteomes" id="UP000054270"/>
    </source>
</evidence>
<sequence>MSLLALPDAIDDRLLDALSPRELLRYSETCSTAYSIVQEYMKHAFCVDRLLSRYFNTAEIIRFRELQYLTGALISGSTAVQFFDRDTYPDSDLDVYVEHKFSRVLAEWLVEVGYKYTPLSQSRNMATLDAAFAANPPELNDLDSIPQPVDDVIFSKQGYAKSSLVLNFKKRDSQCTIQLMTSLTCPLQSILAFHSTCVMNIIAHDKAYSFFPKATFEERLSLRCYRESDASRELASRKYTLRGWSLINLSHTQYPEDVLPFGMRYVGDRACWTLRVHPVLELPRGHVEANSWNADALLRIDRTFPVMKSTIMTAPVLKFSYTLYPREAAIVRRRIWDDMLSLKESSGETSDMDTDYLRALKRNRGDEDKDAEKPEVLSQSYVPLETAFARLNIRYRFRALPRFKNVDV</sequence>
<accession>A0A0D2PXW7</accession>
<dbReference type="InterPro" id="IPR001810">
    <property type="entry name" value="F-box_dom"/>
</dbReference>
<proteinExistence type="predicted"/>
<feature type="domain" description="F-box" evidence="1">
    <location>
        <begin position="1"/>
        <end position="54"/>
    </location>
</feature>
<dbReference type="OMA" id="QCAISSH"/>
<dbReference type="OrthoDB" id="3041043at2759"/>
<evidence type="ECO:0000313" key="2">
    <source>
        <dbReference type="EMBL" id="KJA24235.1"/>
    </source>
</evidence>
<evidence type="ECO:0000259" key="1">
    <source>
        <dbReference type="PROSITE" id="PS50181"/>
    </source>
</evidence>
<dbReference type="Proteomes" id="UP000054270">
    <property type="component" value="Unassembled WGS sequence"/>
</dbReference>
<reference evidence="3" key="1">
    <citation type="submission" date="2014-04" db="EMBL/GenBank/DDBJ databases">
        <title>Evolutionary Origins and Diversification of the Mycorrhizal Mutualists.</title>
        <authorList>
            <consortium name="DOE Joint Genome Institute"/>
            <consortium name="Mycorrhizal Genomics Consortium"/>
            <person name="Kohler A."/>
            <person name="Kuo A."/>
            <person name="Nagy L.G."/>
            <person name="Floudas D."/>
            <person name="Copeland A."/>
            <person name="Barry K.W."/>
            <person name="Cichocki N."/>
            <person name="Veneault-Fourrey C."/>
            <person name="LaButti K."/>
            <person name="Lindquist E.A."/>
            <person name="Lipzen A."/>
            <person name="Lundell T."/>
            <person name="Morin E."/>
            <person name="Murat C."/>
            <person name="Riley R."/>
            <person name="Ohm R."/>
            <person name="Sun H."/>
            <person name="Tunlid A."/>
            <person name="Henrissat B."/>
            <person name="Grigoriev I.V."/>
            <person name="Hibbett D.S."/>
            <person name="Martin F."/>
        </authorList>
    </citation>
    <scope>NUCLEOTIDE SEQUENCE [LARGE SCALE GENOMIC DNA]</scope>
    <source>
        <strain evidence="3">FD-334 SS-4</strain>
    </source>
</reference>
<dbReference type="PROSITE" id="PS50181">
    <property type="entry name" value="FBOX"/>
    <property type="match status" value="1"/>
</dbReference>
<keyword evidence="3" id="KW-1185">Reference proteome</keyword>
<name>A0A0D2PXW7_HYPSF</name>
<protein>
    <recommendedName>
        <fullName evidence="1">F-box domain-containing protein</fullName>
    </recommendedName>
</protein>
<dbReference type="AlphaFoldDB" id="A0A0D2PXW7"/>
<organism evidence="2 3">
    <name type="scientific">Hypholoma sublateritium (strain FD-334 SS-4)</name>
    <dbReference type="NCBI Taxonomy" id="945553"/>
    <lineage>
        <taxon>Eukaryota</taxon>
        <taxon>Fungi</taxon>
        <taxon>Dikarya</taxon>
        <taxon>Basidiomycota</taxon>
        <taxon>Agaricomycotina</taxon>
        <taxon>Agaricomycetes</taxon>
        <taxon>Agaricomycetidae</taxon>
        <taxon>Agaricales</taxon>
        <taxon>Agaricineae</taxon>
        <taxon>Strophariaceae</taxon>
        <taxon>Hypholoma</taxon>
    </lineage>
</organism>
<gene>
    <name evidence="2" type="ORF">HYPSUDRAFT_65725</name>
</gene>